<proteinExistence type="inferred from homology"/>
<dbReference type="Proteomes" id="UP000245765">
    <property type="component" value="Unassembled WGS sequence"/>
</dbReference>
<comment type="caution">
    <text evidence="3">The sequence shown here is derived from an EMBL/GenBank/DDBJ whole genome shotgun (WGS) entry which is preliminary data.</text>
</comment>
<dbReference type="SUPFAM" id="SSF53850">
    <property type="entry name" value="Periplasmic binding protein-like II"/>
    <property type="match status" value="1"/>
</dbReference>
<dbReference type="EMBL" id="QGNA01000002">
    <property type="protein sequence ID" value="PWS37042.1"/>
    <property type="molecule type" value="Genomic_DNA"/>
</dbReference>
<feature type="signal peptide" evidence="2">
    <location>
        <begin position="1"/>
        <end position="23"/>
    </location>
</feature>
<dbReference type="AlphaFoldDB" id="A0A317FF96"/>
<comment type="similarity">
    <text evidence="1">Belongs to the UPF0065 (bug) family.</text>
</comment>
<evidence type="ECO:0008006" key="5">
    <source>
        <dbReference type="Google" id="ProtNLM"/>
    </source>
</evidence>
<accession>A0A317FF96</accession>
<dbReference type="RefSeq" id="WP_109870153.1">
    <property type="nucleotide sequence ID" value="NZ_QGNA01000002.1"/>
</dbReference>
<dbReference type="OrthoDB" id="7248487at2"/>
<reference evidence="4" key="1">
    <citation type="submission" date="2018-05" db="EMBL/GenBank/DDBJ databases">
        <authorList>
            <person name="Du Z."/>
            <person name="Wang X."/>
        </authorList>
    </citation>
    <scope>NUCLEOTIDE SEQUENCE [LARGE SCALE GENOMIC DNA]</scope>
    <source>
        <strain evidence="4">CQN31</strain>
    </source>
</reference>
<dbReference type="CDD" id="cd13578">
    <property type="entry name" value="PBP2_Bug27"/>
    <property type="match status" value="1"/>
</dbReference>
<protein>
    <recommendedName>
        <fullName evidence="5">Tripartite tricarboxylate transporter substrate binding protein</fullName>
    </recommendedName>
</protein>
<evidence type="ECO:0000256" key="1">
    <source>
        <dbReference type="ARBA" id="ARBA00006987"/>
    </source>
</evidence>
<sequence>MSITIARRGLLAATALLPLPAVAQAPWPARPIRLVVPFAPGGTTDIVARILAQHMQERLGQPVVTENRPGAGATLASGQVAQAAADGYTLLISNSASHGISPSMFKNTPYDPMADFTHIALAATTSTAVIVNPRYPAQTMPALLEYGRSRPDGLDFAISGHGTTTHLLGMRIGLATGIRMNPIPYRGAGPALLDVISGTVGLMVDGLPSCIGHIRDGAVKAIAVADPQRNANLPQVPTLIESGLPGMTSYSWFGVSGPKGMPAPIVERLNTEIRAILKLPAVQQRYRELTADPSDMTPAQYTAFIAEELRVWGDVVQRTGISAN</sequence>
<name>A0A317FF96_9PROT</name>
<keyword evidence="2" id="KW-0732">Signal</keyword>
<evidence type="ECO:0000313" key="3">
    <source>
        <dbReference type="EMBL" id="PWS37042.1"/>
    </source>
</evidence>
<dbReference type="PIRSF" id="PIRSF017082">
    <property type="entry name" value="YflP"/>
    <property type="match status" value="1"/>
</dbReference>
<dbReference type="Pfam" id="PF03401">
    <property type="entry name" value="TctC"/>
    <property type="match status" value="1"/>
</dbReference>
<dbReference type="InterPro" id="IPR005064">
    <property type="entry name" value="BUG"/>
</dbReference>
<dbReference type="InterPro" id="IPR042100">
    <property type="entry name" value="Bug_dom1"/>
</dbReference>
<dbReference type="Gene3D" id="3.40.190.10">
    <property type="entry name" value="Periplasmic binding protein-like II"/>
    <property type="match status" value="1"/>
</dbReference>
<dbReference type="PANTHER" id="PTHR42928:SF5">
    <property type="entry name" value="BLR1237 PROTEIN"/>
    <property type="match status" value="1"/>
</dbReference>
<gene>
    <name evidence="3" type="ORF">DFH01_09195</name>
</gene>
<dbReference type="PANTHER" id="PTHR42928">
    <property type="entry name" value="TRICARBOXYLATE-BINDING PROTEIN"/>
    <property type="match status" value="1"/>
</dbReference>
<evidence type="ECO:0000313" key="4">
    <source>
        <dbReference type="Proteomes" id="UP000245765"/>
    </source>
</evidence>
<keyword evidence="4" id="KW-1185">Reference proteome</keyword>
<feature type="chain" id="PRO_5016380976" description="Tripartite tricarboxylate transporter substrate binding protein" evidence="2">
    <location>
        <begin position="24"/>
        <end position="324"/>
    </location>
</feature>
<organism evidence="3 4">
    <name type="scientific">Falsiroseomonas bella</name>
    <dbReference type="NCBI Taxonomy" id="2184016"/>
    <lineage>
        <taxon>Bacteria</taxon>
        <taxon>Pseudomonadati</taxon>
        <taxon>Pseudomonadota</taxon>
        <taxon>Alphaproteobacteria</taxon>
        <taxon>Acetobacterales</taxon>
        <taxon>Roseomonadaceae</taxon>
        <taxon>Falsiroseomonas</taxon>
    </lineage>
</organism>
<dbReference type="Gene3D" id="3.40.190.150">
    <property type="entry name" value="Bordetella uptake gene, domain 1"/>
    <property type="match status" value="1"/>
</dbReference>
<evidence type="ECO:0000256" key="2">
    <source>
        <dbReference type="SAM" id="SignalP"/>
    </source>
</evidence>